<dbReference type="Pfam" id="PF23023">
    <property type="entry name" value="Anti-Pycsar_Apyc1"/>
    <property type="match status" value="1"/>
</dbReference>
<dbReference type="AlphaFoldDB" id="A0A2R7Y353"/>
<dbReference type="Proteomes" id="UP000244066">
    <property type="component" value="Unassembled WGS sequence"/>
</dbReference>
<protein>
    <recommendedName>
        <fullName evidence="2">Metallo-beta-lactamase domain-containing protein</fullName>
    </recommendedName>
</protein>
<feature type="domain" description="Metallo-beta-lactamase" evidence="2">
    <location>
        <begin position="18"/>
        <end position="225"/>
    </location>
</feature>
<name>A0A2R7Y353_9ARCH</name>
<dbReference type="CDD" id="cd07719">
    <property type="entry name" value="arylsulfatase_AtsA-like_MBL-fold"/>
    <property type="match status" value="1"/>
</dbReference>
<dbReference type="PANTHER" id="PTHR46018:SF2">
    <property type="entry name" value="ZINC PHOSPHODIESTERASE ELAC PROTEIN 1"/>
    <property type="match status" value="1"/>
</dbReference>
<organism evidence="3 4">
    <name type="scientific">Candidatus Terraquivivens tikiterensis</name>
    <dbReference type="NCBI Taxonomy" id="1980982"/>
    <lineage>
        <taxon>Archaea</taxon>
        <taxon>Nitrososphaerota</taxon>
        <taxon>Candidatus Wolframiiraptoraceae</taxon>
        <taxon>Candidatus Terraquivivens</taxon>
    </lineage>
</organism>
<proteinExistence type="predicted"/>
<evidence type="ECO:0000259" key="2">
    <source>
        <dbReference type="SMART" id="SM00849"/>
    </source>
</evidence>
<accession>A0A2R7Y353</accession>
<comment type="caution">
    <text evidence="3">The sequence shown here is derived from an EMBL/GenBank/DDBJ whole genome shotgun (WGS) entry which is preliminary data.</text>
</comment>
<gene>
    <name evidence="3" type="ORF">B9J98_05270</name>
</gene>
<dbReference type="InterPro" id="IPR001279">
    <property type="entry name" value="Metallo-B-lactamas"/>
</dbReference>
<dbReference type="Gene3D" id="3.60.15.10">
    <property type="entry name" value="Ribonuclease Z/Hydroxyacylglutathione hydrolase-like"/>
    <property type="match status" value="1"/>
</dbReference>
<dbReference type="GO" id="GO:0042781">
    <property type="term" value="F:3'-tRNA processing endoribonuclease activity"/>
    <property type="evidence" value="ECO:0007669"/>
    <property type="project" value="TreeGrafter"/>
</dbReference>
<sequence>MKLIFLGTGSIVPTAYRFSSATLIEIGDEKLLFDCGPGTIEKLRKVGVDPNTISRTFLTHYHVDHVLDLIAMVKLRAFDRSGHPSPNPSRLKVYGPVGLKTLASYLFEEIPHFRYISRNLSCYKYLELKEVTEGLVEDAGAWRVMCTPVRHYDGVAYKVEAEGRSIVYSGDTIPDEALVELARGADVLIHECSFPEEHLLGLHTSEKGLAEVAVRARPKILIATHLYPAWEGREDELARFLSKVFDGRVFVPKDFESYEV</sequence>
<evidence type="ECO:0000313" key="4">
    <source>
        <dbReference type="Proteomes" id="UP000244066"/>
    </source>
</evidence>
<dbReference type="PANTHER" id="PTHR46018">
    <property type="entry name" value="ZINC PHOSPHODIESTERASE ELAC PROTEIN 1"/>
    <property type="match status" value="1"/>
</dbReference>
<reference evidence="3 4" key="1">
    <citation type="submission" date="2017-04" db="EMBL/GenBank/DDBJ databases">
        <title>Draft Aigarchaeota genome from a New Zealand hot spring.</title>
        <authorList>
            <person name="Reysenbach A.-L."/>
            <person name="Donaho J.A."/>
            <person name="Gerhart J."/>
            <person name="Kelley J.F."/>
            <person name="Kouba K."/>
            <person name="Podar M."/>
            <person name="Stott M."/>
        </authorList>
    </citation>
    <scope>NUCLEOTIDE SEQUENCE [LARGE SCALE GENOMIC DNA]</scope>
    <source>
        <strain evidence="3">NZ13_MG1</strain>
    </source>
</reference>
<dbReference type="InterPro" id="IPR044094">
    <property type="entry name" value="AtsA-like_MBL-fold"/>
</dbReference>
<dbReference type="SUPFAM" id="SSF56281">
    <property type="entry name" value="Metallo-hydrolase/oxidoreductase"/>
    <property type="match status" value="1"/>
</dbReference>
<dbReference type="SMART" id="SM00849">
    <property type="entry name" value="Lactamase_B"/>
    <property type="match status" value="1"/>
</dbReference>
<keyword evidence="1" id="KW-0378">Hydrolase</keyword>
<evidence type="ECO:0000313" key="3">
    <source>
        <dbReference type="EMBL" id="PUA31903.1"/>
    </source>
</evidence>
<dbReference type="EMBL" id="NDWU01000012">
    <property type="protein sequence ID" value="PUA31903.1"/>
    <property type="molecule type" value="Genomic_DNA"/>
</dbReference>
<evidence type="ECO:0000256" key="1">
    <source>
        <dbReference type="ARBA" id="ARBA00022801"/>
    </source>
</evidence>
<dbReference type="InterPro" id="IPR036866">
    <property type="entry name" value="RibonucZ/Hydroxyglut_hydro"/>
</dbReference>